<dbReference type="InterPro" id="IPR024340">
    <property type="entry name" value="Sec16_CCD"/>
</dbReference>
<dbReference type="EMBL" id="JBCLYO010000004">
    <property type="protein sequence ID" value="KAL0090509.1"/>
    <property type="molecule type" value="Genomic_DNA"/>
</dbReference>
<proteinExistence type="inferred from homology"/>
<reference evidence="9 10" key="1">
    <citation type="submission" date="2024-04" db="EMBL/GenBank/DDBJ databases">
        <title>Symmetric and asymmetric DNA N6-adenine methylation regulates different biological responses in Mucorales.</title>
        <authorList>
            <consortium name="Lawrence Berkeley National Laboratory"/>
            <person name="Lax C."/>
            <person name="Mondo S.J."/>
            <person name="Osorio-Concepcion M."/>
            <person name="Muszewska A."/>
            <person name="Corrochano-Luque M."/>
            <person name="Gutierrez G."/>
            <person name="Riley R."/>
            <person name="Lipzen A."/>
            <person name="Guo J."/>
            <person name="Hundley H."/>
            <person name="Amirebrahimi M."/>
            <person name="Ng V."/>
            <person name="Lorenzo-Gutierrez D."/>
            <person name="Binder U."/>
            <person name="Yang J."/>
            <person name="Song Y."/>
            <person name="Canovas D."/>
            <person name="Navarro E."/>
            <person name="Freitag M."/>
            <person name="Gabaldon T."/>
            <person name="Grigoriev I.V."/>
            <person name="Corrochano L.M."/>
            <person name="Nicolas F.E."/>
            <person name="Garre V."/>
        </authorList>
    </citation>
    <scope>NUCLEOTIDE SEQUENCE [LARGE SCALE GENOMIC DNA]</scope>
    <source>
        <strain evidence="9 10">L51</strain>
    </source>
</reference>
<keyword evidence="2 6" id="KW-0813">Transport</keyword>
<feature type="domain" description="Sec16 central conserved" evidence="8">
    <location>
        <begin position="162"/>
        <end position="291"/>
    </location>
</feature>
<sequence>QWIAFDPNQHYYYDEQGQLHFYDPNTNLDVDYQYPGTTEEYQFDPQYAQYYDQNAYAANDQVARSSTVPPPPISRMLTPRPDIPQPCPHPACEGENKARAKFCCECGRPLAGISRSTTPAAHSTQSFLSYTPINADLRSYAPTAMESSPPEAQHPLKRSGGCPLISFGFGGKMCVMFPHTVQRFTTAGYDTSAPIIKKMPSAIKIFNLRDAVGGDQDSTVKSMSSFVGPVLFDAKLSAKAKKKEVLAYMDKRLADYDALLSDASNNGHALDDIENKTLLWKLVKVLIEQEGSLGDNDKMDAAVRGLLWPVTATTAEEDNANFSVPAYGQANPALTEGEDADYSEVVLNKLQKFLENGDREGAVDYAVQEDMWAHALVISSCVNKELWKKVTSEFIERELCATVESKQTRVYHNVMGDKQALRVLYALFAGSGAGSISEFVKTSDKHVTSHYGATPTTPSPVSVDQLRQWRETLLLILANRTPRDVEAITALGDILKAQGWIEAAHFCYVVSPQSSLHSGIDAPHVRFTILGADGSNISKDLDSIHLSELYEYALSTKQATISSLPFLQAYKLVYAWQLADYGFTSLAQRYCEAIAGAIKANTKRTPWMHRQFVERLEEFAEICEISSGNSLS</sequence>
<evidence type="ECO:0000256" key="5">
    <source>
        <dbReference type="ARBA" id="ARBA00024687"/>
    </source>
</evidence>
<keyword evidence="6" id="KW-0653">Protein transport</keyword>
<dbReference type="Proteomes" id="UP001448207">
    <property type="component" value="Unassembled WGS sequence"/>
</dbReference>
<protein>
    <recommendedName>
        <fullName evidence="6">Protein transport protein sec16</fullName>
    </recommendedName>
</protein>
<dbReference type="CDD" id="cd09233">
    <property type="entry name" value="ACE1-Sec16-like"/>
    <property type="match status" value="1"/>
</dbReference>
<name>A0ABR3B5J7_PHYBL</name>
<comment type="caution">
    <text evidence="9">The sequence shown here is derived from an EMBL/GenBank/DDBJ whole genome shotgun (WGS) entry which is preliminary data.</text>
</comment>
<evidence type="ECO:0000256" key="4">
    <source>
        <dbReference type="ARBA" id="ARBA00022892"/>
    </source>
</evidence>
<dbReference type="Pfam" id="PF12932">
    <property type="entry name" value="Sec16"/>
    <property type="match status" value="1"/>
</dbReference>
<dbReference type="Pfam" id="PF12931">
    <property type="entry name" value="TPR_Sec16"/>
    <property type="match status" value="1"/>
</dbReference>
<evidence type="ECO:0000256" key="1">
    <source>
        <dbReference type="ARBA" id="ARBA00005927"/>
    </source>
</evidence>
<comment type="similarity">
    <text evidence="1 6">Belongs to the SEC16 family.</text>
</comment>
<gene>
    <name evidence="9" type="ORF">J3Q64DRAFT_1636778</name>
</gene>
<dbReference type="Gene3D" id="1.25.40.1030">
    <property type="match status" value="1"/>
</dbReference>
<evidence type="ECO:0000256" key="3">
    <source>
        <dbReference type="ARBA" id="ARBA00022824"/>
    </source>
</evidence>
<evidence type="ECO:0000313" key="10">
    <source>
        <dbReference type="Proteomes" id="UP001448207"/>
    </source>
</evidence>
<evidence type="ECO:0000256" key="2">
    <source>
        <dbReference type="ARBA" id="ARBA00022448"/>
    </source>
</evidence>
<evidence type="ECO:0000259" key="7">
    <source>
        <dbReference type="Pfam" id="PF12931"/>
    </source>
</evidence>
<organism evidence="9 10">
    <name type="scientific">Phycomyces blakesleeanus</name>
    <dbReference type="NCBI Taxonomy" id="4837"/>
    <lineage>
        <taxon>Eukaryota</taxon>
        <taxon>Fungi</taxon>
        <taxon>Fungi incertae sedis</taxon>
        <taxon>Mucoromycota</taxon>
        <taxon>Mucoromycotina</taxon>
        <taxon>Mucoromycetes</taxon>
        <taxon>Mucorales</taxon>
        <taxon>Phycomycetaceae</taxon>
        <taxon>Phycomyces</taxon>
    </lineage>
</organism>
<feature type="domain" description="Sec16 Sec23-binding" evidence="7">
    <location>
        <begin position="350"/>
        <end position="621"/>
    </location>
</feature>
<keyword evidence="10" id="KW-1185">Reference proteome</keyword>
<accession>A0ABR3B5J7</accession>
<evidence type="ECO:0000313" key="9">
    <source>
        <dbReference type="EMBL" id="KAL0090509.1"/>
    </source>
</evidence>
<evidence type="ECO:0000256" key="6">
    <source>
        <dbReference type="RuleBase" id="RU364101"/>
    </source>
</evidence>
<keyword evidence="6" id="KW-0472">Membrane</keyword>
<comment type="function">
    <text evidence="5 6">Involved in the initiation of assembly of the COPII coat required for the formation of transport vesicles from the endoplasmic reticulum (ER) and the selection of cargo molecules. Also involved in autophagy.</text>
</comment>
<dbReference type="PANTHER" id="PTHR13402">
    <property type="entry name" value="RGPR-RELATED"/>
    <property type="match status" value="1"/>
</dbReference>
<keyword evidence="3 6" id="KW-0256">Endoplasmic reticulum</keyword>
<comment type="subcellular location">
    <subcellularLocation>
        <location evidence="6">Endoplasmic reticulum membrane</location>
    </subcellularLocation>
</comment>
<dbReference type="InterPro" id="IPR024298">
    <property type="entry name" value="Sec16_Sec23-bd"/>
</dbReference>
<feature type="non-terminal residue" evidence="9">
    <location>
        <position position="1"/>
    </location>
</feature>
<evidence type="ECO:0000259" key="8">
    <source>
        <dbReference type="Pfam" id="PF12932"/>
    </source>
</evidence>
<keyword evidence="6" id="KW-0072">Autophagy</keyword>
<dbReference type="PANTHER" id="PTHR13402:SF6">
    <property type="entry name" value="SECRETORY 16, ISOFORM I"/>
    <property type="match status" value="1"/>
</dbReference>
<keyword evidence="4 6" id="KW-0931">ER-Golgi transport</keyword>